<name>A0A4R8RZU6_9MYCO</name>
<feature type="chain" id="PRO_5020767068" description="DUF732 domain-containing protein" evidence="1">
    <location>
        <begin position="31"/>
        <end position="110"/>
    </location>
</feature>
<dbReference type="Pfam" id="PF05305">
    <property type="entry name" value="DUF732"/>
    <property type="match status" value="1"/>
</dbReference>
<dbReference type="RefSeq" id="WP_078291964.1">
    <property type="nucleotide sequence ID" value="NZ_PECH01000008.1"/>
</dbReference>
<accession>A0A4R8RZU6</accession>
<protein>
    <recommendedName>
        <fullName evidence="2">DUF732 domain-containing protein</fullName>
    </recommendedName>
</protein>
<dbReference type="AlphaFoldDB" id="A0A4R8RZU6"/>
<dbReference type="InterPro" id="IPR007969">
    <property type="entry name" value="DUF732"/>
</dbReference>
<evidence type="ECO:0000259" key="2">
    <source>
        <dbReference type="Pfam" id="PF05305"/>
    </source>
</evidence>
<evidence type="ECO:0000313" key="3">
    <source>
        <dbReference type="EMBL" id="TDZ79819.1"/>
    </source>
</evidence>
<feature type="signal peptide" evidence="1">
    <location>
        <begin position="1"/>
        <end position="30"/>
    </location>
</feature>
<evidence type="ECO:0000313" key="4">
    <source>
        <dbReference type="Proteomes" id="UP000295117"/>
    </source>
</evidence>
<keyword evidence="1" id="KW-0732">Signal</keyword>
<reference evidence="3 4" key="1">
    <citation type="journal article" date="2019" name="Sci. Rep.">
        <title>Extended insight into the Mycobacterium chelonae-abscessus complex through whole genome sequencing of Mycobacterium salmoniphilum outbreak and Mycobacterium salmoniphilum-like strains.</title>
        <authorList>
            <person name="Behra P.R.K."/>
            <person name="Das S."/>
            <person name="Pettersson B.M.F."/>
            <person name="Shirreff L."/>
            <person name="DuCote T."/>
            <person name="Jacobsson K.G."/>
            <person name="Ennis D.G."/>
            <person name="Kirsebom L.A."/>
        </authorList>
    </citation>
    <scope>NUCLEOTIDE SEQUENCE [LARGE SCALE GENOMIC DNA]</scope>
    <source>
        <strain evidence="3 4">DE 4585</strain>
    </source>
</reference>
<organism evidence="3 4">
    <name type="scientific">Mycobacteroides salmoniphilum</name>
    <dbReference type="NCBI Taxonomy" id="404941"/>
    <lineage>
        <taxon>Bacteria</taxon>
        <taxon>Bacillati</taxon>
        <taxon>Actinomycetota</taxon>
        <taxon>Actinomycetes</taxon>
        <taxon>Mycobacteriales</taxon>
        <taxon>Mycobacteriaceae</taxon>
        <taxon>Mycobacteroides</taxon>
    </lineage>
</organism>
<feature type="domain" description="DUF732" evidence="2">
    <location>
        <begin position="35"/>
        <end position="107"/>
    </location>
</feature>
<gene>
    <name evidence="3" type="ORF">DE4585_03568</name>
</gene>
<proteinExistence type="predicted"/>
<evidence type="ECO:0000256" key="1">
    <source>
        <dbReference type="SAM" id="SignalP"/>
    </source>
</evidence>
<comment type="caution">
    <text evidence="3">The sequence shown here is derived from an EMBL/GenBank/DDBJ whole genome shotgun (WGS) entry which is preliminary data.</text>
</comment>
<dbReference type="EMBL" id="PECH01000008">
    <property type="protein sequence ID" value="TDZ79819.1"/>
    <property type="molecule type" value="Genomic_DNA"/>
</dbReference>
<dbReference type="Proteomes" id="UP000295117">
    <property type="component" value="Unassembled WGS sequence"/>
</dbReference>
<sequence length="110" mass="11423" precursor="true">MITNFRRFWAAGILAASVAGAVGLAGPAHADGEGEFLQLINDNIPGANPYNAGNAAMYVHAGNMACGVLRNGGTKDEAIAAATLLPWSPKWASKAVVEYAPQTMCPDVKH</sequence>